<evidence type="ECO:0000256" key="1">
    <source>
        <dbReference type="SAM" id="Phobius"/>
    </source>
</evidence>
<reference evidence="2 3" key="1">
    <citation type="journal article" date="2024" name="Nat. Commun.">
        <title>Phylogenomics reveals the evolutionary origins of lichenization in chlorophyte algae.</title>
        <authorList>
            <person name="Puginier C."/>
            <person name="Libourel C."/>
            <person name="Otte J."/>
            <person name="Skaloud P."/>
            <person name="Haon M."/>
            <person name="Grisel S."/>
            <person name="Petersen M."/>
            <person name="Berrin J.G."/>
            <person name="Delaux P.M."/>
            <person name="Dal Grande F."/>
            <person name="Keller J."/>
        </authorList>
    </citation>
    <scope>NUCLEOTIDE SEQUENCE [LARGE SCALE GENOMIC DNA]</scope>
    <source>
        <strain evidence="2 3">SAG 245.80</strain>
    </source>
</reference>
<keyword evidence="1" id="KW-1133">Transmembrane helix</keyword>
<evidence type="ECO:0000313" key="2">
    <source>
        <dbReference type="EMBL" id="KAK9827623.1"/>
    </source>
</evidence>
<keyword evidence="1" id="KW-0812">Transmembrane</keyword>
<dbReference type="Proteomes" id="UP001445335">
    <property type="component" value="Unassembled WGS sequence"/>
</dbReference>
<accession>A0AAW1R1X4</accession>
<feature type="transmembrane region" description="Helical" evidence="1">
    <location>
        <begin position="45"/>
        <end position="64"/>
    </location>
</feature>
<keyword evidence="3" id="KW-1185">Reference proteome</keyword>
<proteinExistence type="predicted"/>
<sequence>MAPKPSALAILAGVALFLVAGYQVITYRDMLKLTQEVYEGVPLAVRLEVLVAAVLCMWGSLHLAGELRPISALANQEGLEADTFRPDFMAFNHRGHLMPLDVPPLAKA</sequence>
<evidence type="ECO:0000313" key="3">
    <source>
        <dbReference type="Proteomes" id="UP001445335"/>
    </source>
</evidence>
<evidence type="ECO:0008006" key="4">
    <source>
        <dbReference type="Google" id="ProtNLM"/>
    </source>
</evidence>
<gene>
    <name evidence="2" type="ORF">WJX81_007760</name>
</gene>
<protein>
    <recommendedName>
        <fullName evidence="4">Membrane magnesium transporter</fullName>
    </recommendedName>
</protein>
<dbReference type="AlphaFoldDB" id="A0AAW1R1X4"/>
<organism evidence="2 3">
    <name type="scientific">Elliptochloris bilobata</name>
    <dbReference type="NCBI Taxonomy" id="381761"/>
    <lineage>
        <taxon>Eukaryota</taxon>
        <taxon>Viridiplantae</taxon>
        <taxon>Chlorophyta</taxon>
        <taxon>core chlorophytes</taxon>
        <taxon>Trebouxiophyceae</taxon>
        <taxon>Trebouxiophyceae incertae sedis</taxon>
        <taxon>Elliptochloris clade</taxon>
        <taxon>Elliptochloris</taxon>
    </lineage>
</organism>
<comment type="caution">
    <text evidence="2">The sequence shown here is derived from an EMBL/GenBank/DDBJ whole genome shotgun (WGS) entry which is preliminary data.</text>
</comment>
<keyword evidence="1" id="KW-0472">Membrane</keyword>
<dbReference type="EMBL" id="JALJOU010000057">
    <property type="protein sequence ID" value="KAK9827623.1"/>
    <property type="molecule type" value="Genomic_DNA"/>
</dbReference>
<name>A0AAW1R1X4_9CHLO</name>